<keyword evidence="12 17" id="KW-0411">Iron-sulfur</keyword>
<dbReference type="Pfam" id="PF02677">
    <property type="entry name" value="QueH"/>
    <property type="match status" value="1"/>
</dbReference>
<dbReference type="AlphaFoldDB" id="A0A9W6LKA7"/>
<dbReference type="HAMAP" id="MF_02089">
    <property type="entry name" value="QueH"/>
    <property type="match status" value="1"/>
</dbReference>
<keyword evidence="19" id="KW-1185">Reference proteome</keyword>
<dbReference type="GO" id="GO:0052693">
    <property type="term" value="F:epoxyqueuosine reductase activity"/>
    <property type="evidence" value="ECO:0007669"/>
    <property type="project" value="UniProtKB-UniRule"/>
</dbReference>
<evidence type="ECO:0000256" key="15">
    <source>
        <dbReference type="ARBA" id="ARBA00031446"/>
    </source>
</evidence>
<dbReference type="EMBL" id="BSDX01000001">
    <property type="protein sequence ID" value="GLI53419.1"/>
    <property type="molecule type" value="Genomic_DNA"/>
</dbReference>
<keyword evidence="6 17" id="KW-0004">4Fe-4S</keyword>
<dbReference type="GO" id="GO:0051539">
    <property type="term" value="F:4 iron, 4 sulfur cluster binding"/>
    <property type="evidence" value="ECO:0007669"/>
    <property type="project" value="UniProtKB-UniRule"/>
</dbReference>
<evidence type="ECO:0000256" key="1">
    <source>
        <dbReference type="ARBA" id="ARBA00002268"/>
    </source>
</evidence>
<sequence length="181" mass="21753">MRILLHTCCSNCAIYPYEVLKNKGFDVVLFWYNPNIHPYTEYQLRLDSLKKLQKLWNLEVIYDADYSEFYKFLKLVSGREKERCEICYRIRLEKTAEKAKVIGITDFTTTLLVSPYQKFDKIIKIGMQISKNYNINFIAEDFRKGFRKAMNTAQEIELYRQKYCGCIYSEAERYLKKIDYE</sequence>
<dbReference type="InterPro" id="IPR003828">
    <property type="entry name" value="QueH"/>
</dbReference>
<evidence type="ECO:0000256" key="16">
    <source>
        <dbReference type="ARBA" id="ARBA00047415"/>
    </source>
</evidence>
<gene>
    <name evidence="17" type="primary">queH</name>
    <name evidence="18" type="ORF">TISLANDTSLP1_11120</name>
</gene>
<comment type="caution">
    <text evidence="18">The sequence shown here is derived from an EMBL/GenBank/DDBJ whole genome shotgun (WGS) entry which is preliminary data.</text>
</comment>
<dbReference type="PANTHER" id="PTHR36701:SF1">
    <property type="entry name" value="EPOXYQUEUOSINE REDUCTASE QUEH"/>
    <property type="match status" value="1"/>
</dbReference>
<feature type="binding site" evidence="17">
    <location>
        <position position="84"/>
    </location>
    <ligand>
        <name>[4Fe-4S] cluster</name>
        <dbReference type="ChEBI" id="CHEBI:49883"/>
    </ligand>
</feature>
<feature type="binding site" evidence="17">
    <location>
        <position position="9"/>
    </location>
    <ligand>
        <name>[4Fe-4S] cluster</name>
        <dbReference type="ChEBI" id="CHEBI:49883"/>
    </ligand>
</feature>
<evidence type="ECO:0000313" key="18">
    <source>
        <dbReference type="EMBL" id="GLI53419.1"/>
    </source>
</evidence>
<keyword evidence="11 17" id="KW-0408">Iron</keyword>
<dbReference type="GO" id="GO:0008616">
    <property type="term" value="P:tRNA queuosine(34) biosynthetic process"/>
    <property type="evidence" value="ECO:0007669"/>
    <property type="project" value="UniProtKB-UniRule"/>
</dbReference>
<keyword evidence="13 17" id="KW-1015">Disulfide bond</keyword>
<keyword evidence="14 17" id="KW-0676">Redox-active center</keyword>
<dbReference type="EC" id="1.17.99.6" evidence="4 17"/>
<feature type="disulfide bond" description="Redox-active" evidence="17">
    <location>
        <begin position="164"/>
        <end position="166"/>
    </location>
</feature>
<keyword evidence="9 17" id="KW-0671">Queuosine biosynthesis</keyword>
<evidence type="ECO:0000256" key="7">
    <source>
        <dbReference type="ARBA" id="ARBA00022694"/>
    </source>
</evidence>
<evidence type="ECO:0000256" key="11">
    <source>
        <dbReference type="ARBA" id="ARBA00023004"/>
    </source>
</evidence>
<evidence type="ECO:0000256" key="9">
    <source>
        <dbReference type="ARBA" id="ARBA00022785"/>
    </source>
</evidence>
<reference evidence="18" key="1">
    <citation type="submission" date="2022-12" db="EMBL/GenBank/DDBJ databases">
        <title>Reference genome sequencing for broad-spectrum identification of bacterial and archaeal isolates by mass spectrometry.</title>
        <authorList>
            <person name="Sekiguchi Y."/>
            <person name="Tourlousse D.M."/>
        </authorList>
    </citation>
    <scope>NUCLEOTIDE SEQUENCE</scope>
    <source>
        <strain evidence="18">TSL-P1</strain>
    </source>
</reference>
<feature type="binding site" evidence="17">
    <location>
        <position position="87"/>
    </location>
    <ligand>
        <name>[4Fe-4S] cluster</name>
        <dbReference type="ChEBI" id="CHEBI:49883"/>
    </ligand>
</feature>
<organism evidence="18 19">
    <name type="scientific">Thermodesulfovibrio yellowstonii</name>
    <dbReference type="NCBI Taxonomy" id="28262"/>
    <lineage>
        <taxon>Bacteria</taxon>
        <taxon>Pseudomonadati</taxon>
        <taxon>Nitrospirota</taxon>
        <taxon>Thermodesulfovibrionia</taxon>
        <taxon>Thermodesulfovibrionales</taxon>
        <taxon>Thermodesulfovibrionaceae</taxon>
        <taxon>Thermodesulfovibrio</taxon>
    </lineage>
</organism>
<evidence type="ECO:0000256" key="2">
    <source>
        <dbReference type="ARBA" id="ARBA00004691"/>
    </source>
</evidence>
<evidence type="ECO:0000256" key="13">
    <source>
        <dbReference type="ARBA" id="ARBA00023157"/>
    </source>
</evidence>
<evidence type="ECO:0000256" key="4">
    <source>
        <dbReference type="ARBA" id="ARBA00012622"/>
    </source>
</evidence>
<evidence type="ECO:0000313" key="19">
    <source>
        <dbReference type="Proteomes" id="UP001144297"/>
    </source>
</evidence>
<dbReference type="GO" id="GO:0046872">
    <property type="term" value="F:metal ion binding"/>
    <property type="evidence" value="ECO:0007669"/>
    <property type="project" value="UniProtKB-KW"/>
</dbReference>
<evidence type="ECO:0000256" key="6">
    <source>
        <dbReference type="ARBA" id="ARBA00022485"/>
    </source>
</evidence>
<name>A0A9W6LKA7_9BACT</name>
<evidence type="ECO:0000256" key="8">
    <source>
        <dbReference type="ARBA" id="ARBA00022723"/>
    </source>
</evidence>
<protein>
    <recommendedName>
        <fullName evidence="5 17">Epoxyqueuosine reductase QueH</fullName>
        <ecNumber evidence="4 17">1.17.99.6</ecNumber>
    </recommendedName>
    <alternativeName>
        <fullName evidence="15 17">Queuosine biosynthesis protein QueH</fullName>
    </alternativeName>
</protein>
<comment type="function">
    <text evidence="1 17">Catalyzes the conversion of epoxyqueuosine (oQ) to queuosine (Q), which is a hypermodified base found in the wobble positions of tRNA(Asp), tRNA(Asn), tRNA(His) and tRNA(Tyr).</text>
</comment>
<keyword evidence="7 17" id="KW-0819">tRNA processing</keyword>
<evidence type="ECO:0000256" key="3">
    <source>
        <dbReference type="ARBA" id="ARBA00008207"/>
    </source>
</evidence>
<comment type="pathway">
    <text evidence="2 17">tRNA modification; tRNA-queuosine biosynthesis.</text>
</comment>
<accession>A0A9W6LKA7</accession>
<comment type="similarity">
    <text evidence="3 17">Belongs to the QueH family.</text>
</comment>
<dbReference type="Proteomes" id="UP001144297">
    <property type="component" value="Unassembled WGS sequence"/>
</dbReference>
<evidence type="ECO:0000256" key="17">
    <source>
        <dbReference type="HAMAP-Rule" id="MF_02089"/>
    </source>
</evidence>
<proteinExistence type="inferred from homology"/>
<dbReference type="PANTHER" id="PTHR36701">
    <property type="entry name" value="EPOXYQUEUOSINE REDUCTASE QUEH"/>
    <property type="match status" value="1"/>
</dbReference>
<evidence type="ECO:0000256" key="5">
    <source>
        <dbReference type="ARBA" id="ARBA00016895"/>
    </source>
</evidence>
<evidence type="ECO:0000256" key="10">
    <source>
        <dbReference type="ARBA" id="ARBA00023002"/>
    </source>
</evidence>
<keyword evidence="8 17" id="KW-0479">Metal-binding</keyword>
<evidence type="ECO:0000256" key="14">
    <source>
        <dbReference type="ARBA" id="ARBA00023284"/>
    </source>
</evidence>
<comment type="catalytic activity">
    <reaction evidence="16 17">
        <text>epoxyqueuosine(34) in tRNA + AH2 = queuosine(34) in tRNA + A + H2O</text>
        <dbReference type="Rhea" id="RHEA:32159"/>
        <dbReference type="Rhea" id="RHEA-COMP:18571"/>
        <dbReference type="Rhea" id="RHEA-COMP:18582"/>
        <dbReference type="ChEBI" id="CHEBI:13193"/>
        <dbReference type="ChEBI" id="CHEBI:15377"/>
        <dbReference type="ChEBI" id="CHEBI:17499"/>
        <dbReference type="ChEBI" id="CHEBI:194431"/>
        <dbReference type="ChEBI" id="CHEBI:194443"/>
        <dbReference type="EC" id="1.17.99.6"/>
    </reaction>
</comment>
<keyword evidence="10 17" id="KW-0560">Oxidoreductase</keyword>
<evidence type="ECO:0000256" key="12">
    <source>
        <dbReference type="ARBA" id="ARBA00023014"/>
    </source>
</evidence>
<feature type="binding site" evidence="17">
    <location>
        <position position="8"/>
    </location>
    <ligand>
        <name>[4Fe-4S] cluster</name>
        <dbReference type="ChEBI" id="CHEBI:49883"/>
    </ligand>
</feature>